<dbReference type="SUPFAM" id="SSF51735">
    <property type="entry name" value="NAD(P)-binding Rossmann-fold domains"/>
    <property type="match status" value="1"/>
</dbReference>
<dbReference type="PANTHER" id="PTHR21363:SF0">
    <property type="entry name" value="PREPHENATE DEHYDROGENASE [NADP(+)]"/>
    <property type="match status" value="1"/>
</dbReference>
<evidence type="ECO:0000256" key="1">
    <source>
        <dbReference type="ARBA" id="ARBA00023002"/>
    </source>
</evidence>
<dbReference type="Gene3D" id="3.40.50.720">
    <property type="entry name" value="NAD(P)-binding Rossmann-like Domain"/>
    <property type="match status" value="1"/>
</dbReference>
<dbReference type="InterPro" id="IPR003099">
    <property type="entry name" value="Prephen_DH"/>
</dbReference>
<keyword evidence="4" id="KW-1185">Reference proteome</keyword>
<dbReference type="Gene3D" id="1.10.3660.10">
    <property type="entry name" value="6-phosphogluconate dehydrogenase C-terminal like domain"/>
    <property type="match status" value="1"/>
</dbReference>
<dbReference type="EMBL" id="JAPDDR010000012">
    <property type="protein sequence ID" value="MCW1916030.1"/>
    <property type="molecule type" value="Genomic_DNA"/>
</dbReference>
<dbReference type="Pfam" id="PF02153">
    <property type="entry name" value="PDH_N"/>
    <property type="match status" value="1"/>
</dbReference>
<dbReference type="InterPro" id="IPR008927">
    <property type="entry name" value="6-PGluconate_DH-like_C_sf"/>
</dbReference>
<dbReference type="InterPro" id="IPR036291">
    <property type="entry name" value="NAD(P)-bd_dom_sf"/>
</dbReference>
<dbReference type="InterPro" id="IPR046826">
    <property type="entry name" value="PDH_N"/>
</dbReference>
<dbReference type="PROSITE" id="PS51176">
    <property type="entry name" value="PDH_ADH"/>
    <property type="match status" value="1"/>
</dbReference>
<evidence type="ECO:0000313" key="3">
    <source>
        <dbReference type="EMBL" id="MCW1916030.1"/>
    </source>
</evidence>
<evidence type="ECO:0000313" key="4">
    <source>
        <dbReference type="Proteomes" id="UP001165653"/>
    </source>
</evidence>
<sequence length="290" mass="30732">MDFNKVAILGGGLLGGSLALALRERFPHLPVALWARRAATVESARQRGISGATEHLAAALDGADLVVLSTPVGAMATVLLAAQSAGLWQDALVTDVGSVKAAPHRCLQPILRRTGGRFIGSHPMAGSEQTGISAAEATLFDGAACLLTDDDRVGDPWSSRLQRFWEAVGCRVSWMEAQAHDALVARISHFPHLMAAAAAKVALTTPSDGRFGGGGLRDTTRVAGGDPDMWAEIVTENREALRGVLSHAITEMSEMLAMLEAGEQEALRRWLDDAKQAREAALAVVRNDFP</sequence>
<gene>
    <name evidence="3" type="ORF">OJ996_20750</name>
</gene>
<dbReference type="PANTHER" id="PTHR21363">
    <property type="entry name" value="PREPHENATE DEHYDROGENASE"/>
    <property type="match status" value="1"/>
</dbReference>
<reference evidence="3" key="1">
    <citation type="submission" date="2022-10" db="EMBL/GenBank/DDBJ databases">
        <title>Luteolibacter sp. GHJ8, whole genome shotgun sequencing project.</title>
        <authorList>
            <person name="Zhao G."/>
            <person name="Shen L."/>
        </authorList>
    </citation>
    <scope>NUCLEOTIDE SEQUENCE</scope>
    <source>
        <strain evidence="3">GHJ8</strain>
    </source>
</reference>
<organism evidence="3 4">
    <name type="scientific">Luteolibacter rhizosphaerae</name>
    <dbReference type="NCBI Taxonomy" id="2989719"/>
    <lineage>
        <taxon>Bacteria</taxon>
        <taxon>Pseudomonadati</taxon>
        <taxon>Verrucomicrobiota</taxon>
        <taxon>Verrucomicrobiia</taxon>
        <taxon>Verrucomicrobiales</taxon>
        <taxon>Verrucomicrobiaceae</taxon>
        <taxon>Luteolibacter</taxon>
    </lineage>
</organism>
<dbReference type="RefSeq" id="WP_264515705.1">
    <property type="nucleotide sequence ID" value="NZ_JAPDDR010000012.1"/>
</dbReference>
<comment type="caution">
    <text evidence="3">The sequence shown here is derived from an EMBL/GenBank/DDBJ whole genome shotgun (WGS) entry which is preliminary data.</text>
</comment>
<dbReference type="InterPro" id="IPR046825">
    <property type="entry name" value="PDH_C"/>
</dbReference>
<dbReference type="InterPro" id="IPR050812">
    <property type="entry name" value="Preph/Arog_dehydrog"/>
</dbReference>
<accession>A0ABT3G858</accession>
<proteinExistence type="predicted"/>
<feature type="domain" description="Prephenate/arogenate dehydrogenase" evidence="2">
    <location>
        <begin position="4"/>
        <end position="289"/>
    </location>
</feature>
<dbReference type="SUPFAM" id="SSF48179">
    <property type="entry name" value="6-phosphogluconate dehydrogenase C-terminal domain-like"/>
    <property type="match status" value="1"/>
</dbReference>
<evidence type="ECO:0000259" key="2">
    <source>
        <dbReference type="PROSITE" id="PS51176"/>
    </source>
</evidence>
<dbReference type="Proteomes" id="UP001165653">
    <property type="component" value="Unassembled WGS sequence"/>
</dbReference>
<name>A0ABT3G858_9BACT</name>
<protein>
    <submittedName>
        <fullName evidence="3">Prephenate dehydrogenase/arogenate dehydrogenase family protein</fullName>
    </submittedName>
</protein>
<keyword evidence="1" id="KW-0560">Oxidoreductase</keyword>
<dbReference type="Pfam" id="PF20463">
    <property type="entry name" value="PDH_C"/>
    <property type="match status" value="1"/>
</dbReference>